<evidence type="ECO:0000259" key="7">
    <source>
        <dbReference type="PROSITE" id="PS50850"/>
    </source>
</evidence>
<dbReference type="PRINTS" id="PR01035">
    <property type="entry name" value="TCRTETA"/>
</dbReference>
<feature type="transmembrane region" description="Helical" evidence="6">
    <location>
        <begin position="236"/>
        <end position="254"/>
    </location>
</feature>
<dbReference type="PROSITE" id="PS50850">
    <property type="entry name" value="MFS"/>
    <property type="match status" value="1"/>
</dbReference>
<evidence type="ECO:0000256" key="1">
    <source>
        <dbReference type="ARBA" id="ARBA00004651"/>
    </source>
</evidence>
<name>A0A559K8B1_9BACL</name>
<organism evidence="8 9">
    <name type="scientific">Paenibacillus cremeus</name>
    <dbReference type="NCBI Taxonomy" id="2163881"/>
    <lineage>
        <taxon>Bacteria</taxon>
        <taxon>Bacillati</taxon>
        <taxon>Bacillota</taxon>
        <taxon>Bacilli</taxon>
        <taxon>Bacillales</taxon>
        <taxon>Paenibacillaceae</taxon>
        <taxon>Paenibacillus</taxon>
    </lineage>
</organism>
<gene>
    <name evidence="8" type="ORF">FPZ49_19220</name>
</gene>
<dbReference type="AlphaFoldDB" id="A0A559K8B1"/>
<dbReference type="SUPFAM" id="SSF103473">
    <property type="entry name" value="MFS general substrate transporter"/>
    <property type="match status" value="1"/>
</dbReference>
<feature type="transmembrane region" description="Helical" evidence="6">
    <location>
        <begin position="154"/>
        <end position="175"/>
    </location>
</feature>
<evidence type="ECO:0000256" key="2">
    <source>
        <dbReference type="ARBA" id="ARBA00022448"/>
    </source>
</evidence>
<dbReference type="Gene3D" id="1.20.1250.20">
    <property type="entry name" value="MFS general substrate transporter like domains"/>
    <property type="match status" value="2"/>
</dbReference>
<feature type="transmembrane region" description="Helical" evidence="6">
    <location>
        <begin position="349"/>
        <end position="370"/>
    </location>
</feature>
<feature type="transmembrane region" description="Helical" evidence="6">
    <location>
        <begin position="325"/>
        <end position="343"/>
    </location>
</feature>
<evidence type="ECO:0000313" key="9">
    <source>
        <dbReference type="Proteomes" id="UP000317036"/>
    </source>
</evidence>
<comment type="caution">
    <text evidence="8">The sequence shown here is derived from an EMBL/GenBank/DDBJ whole genome shotgun (WGS) entry which is preliminary data.</text>
</comment>
<dbReference type="InterPro" id="IPR052528">
    <property type="entry name" value="Sugar_transport-like"/>
</dbReference>
<proteinExistence type="predicted"/>
<feature type="transmembrane region" description="Helical" evidence="6">
    <location>
        <begin position="290"/>
        <end position="313"/>
    </location>
</feature>
<protein>
    <submittedName>
        <fullName evidence="8">MFS transporter</fullName>
    </submittedName>
</protein>
<keyword evidence="3 6" id="KW-0812">Transmembrane</keyword>
<dbReference type="InterPro" id="IPR011701">
    <property type="entry name" value="MFS"/>
</dbReference>
<comment type="subcellular location">
    <subcellularLocation>
        <location evidence="1">Cell membrane</location>
        <topology evidence="1">Multi-pass membrane protein</topology>
    </subcellularLocation>
</comment>
<keyword evidence="2" id="KW-0813">Transport</keyword>
<dbReference type="InterPro" id="IPR001958">
    <property type="entry name" value="Tet-R_TetA/multi-R_MdtG-like"/>
</dbReference>
<feature type="domain" description="Major facilitator superfamily (MFS) profile" evidence="7">
    <location>
        <begin position="1"/>
        <end position="378"/>
    </location>
</feature>
<evidence type="ECO:0000256" key="3">
    <source>
        <dbReference type="ARBA" id="ARBA00022692"/>
    </source>
</evidence>
<dbReference type="InterPro" id="IPR036259">
    <property type="entry name" value="MFS_trans_sf"/>
</dbReference>
<evidence type="ECO:0000256" key="4">
    <source>
        <dbReference type="ARBA" id="ARBA00022989"/>
    </source>
</evidence>
<feature type="transmembrane region" description="Helical" evidence="6">
    <location>
        <begin position="126"/>
        <end position="148"/>
    </location>
</feature>
<evidence type="ECO:0000256" key="5">
    <source>
        <dbReference type="ARBA" id="ARBA00023136"/>
    </source>
</evidence>
<dbReference type="Pfam" id="PF07690">
    <property type="entry name" value="MFS_1"/>
    <property type="match status" value="1"/>
</dbReference>
<dbReference type="EMBL" id="VNJI01000024">
    <property type="protein sequence ID" value="TVY08375.1"/>
    <property type="molecule type" value="Genomic_DNA"/>
</dbReference>
<sequence length="389" mass="41493">MALRNIIMIVFSFQVIYNMTRPVVSLYASSLGASTFDIGLLTGAFAFAPLMLAIHAGRVTDKFGDRLPVLLGNIGIAIGMALPWLFPTMWALFASQIIVGICNIFISVSLQNVIGHAAPEGKRDHYYGLFGTAVAVGGVVGPILGGYIVQHFSYAAAFFASVLLGIVPILFSLIIRNERRSNPKAGSEFTASFTLLKMPILRKALLSSALVLYSRDIFVAYFPLYADSIGISVSTIGWILSSQSLAMVVIRAALSKLTESLGRDRVLLASIVAAGLAFVLVPFTSHPVLLGIWAALMGFGLGCGQPLSMATAYNVSPKERTGEVLGLRLAFNCLSQLLAPLFFGVIGSMLGLLSVFFLSGAFLFSGSWAISSKKSATAVQSFETTSLHK</sequence>
<feature type="transmembrane region" description="Helical" evidence="6">
    <location>
        <begin position="69"/>
        <end position="86"/>
    </location>
</feature>
<dbReference type="GO" id="GO:0005886">
    <property type="term" value="C:plasma membrane"/>
    <property type="evidence" value="ECO:0007669"/>
    <property type="project" value="UniProtKB-SubCell"/>
</dbReference>
<keyword evidence="9" id="KW-1185">Reference proteome</keyword>
<dbReference type="OrthoDB" id="4822895at2"/>
<keyword evidence="4 6" id="KW-1133">Transmembrane helix</keyword>
<dbReference type="GO" id="GO:0022857">
    <property type="term" value="F:transmembrane transporter activity"/>
    <property type="evidence" value="ECO:0007669"/>
    <property type="project" value="InterPro"/>
</dbReference>
<feature type="transmembrane region" description="Helical" evidence="6">
    <location>
        <begin position="38"/>
        <end position="57"/>
    </location>
</feature>
<keyword evidence="5 6" id="KW-0472">Membrane</keyword>
<dbReference type="Proteomes" id="UP000317036">
    <property type="component" value="Unassembled WGS sequence"/>
</dbReference>
<evidence type="ECO:0000313" key="8">
    <source>
        <dbReference type="EMBL" id="TVY08375.1"/>
    </source>
</evidence>
<dbReference type="InterPro" id="IPR020846">
    <property type="entry name" value="MFS_dom"/>
</dbReference>
<feature type="transmembrane region" description="Helical" evidence="6">
    <location>
        <begin position="92"/>
        <end position="114"/>
    </location>
</feature>
<dbReference type="RefSeq" id="WP_144849891.1">
    <property type="nucleotide sequence ID" value="NZ_VNJI01000024.1"/>
</dbReference>
<accession>A0A559K8B1</accession>
<dbReference type="PANTHER" id="PTHR23526">
    <property type="entry name" value="INTEGRAL MEMBRANE TRANSPORT PROTEIN-RELATED"/>
    <property type="match status" value="1"/>
</dbReference>
<feature type="transmembrane region" description="Helical" evidence="6">
    <location>
        <begin position="266"/>
        <end position="284"/>
    </location>
</feature>
<reference evidence="8 9" key="1">
    <citation type="submission" date="2019-07" db="EMBL/GenBank/DDBJ databases">
        <authorList>
            <person name="Kim J."/>
        </authorList>
    </citation>
    <scope>NUCLEOTIDE SEQUENCE [LARGE SCALE GENOMIC DNA]</scope>
    <source>
        <strain evidence="8 9">JC52</strain>
    </source>
</reference>
<feature type="transmembrane region" description="Helical" evidence="6">
    <location>
        <begin position="204"/>
        <end position="224"/>
    </location>
</feature>
<evidence type="ECO:0000256" key="6">
    <source>
        <dbReference type="SAM" id="Phobius"/>
    </source>
</evidence>
<dbReference type="CDD" id="cd17325">
    <property type="entry name" value="MFS_MdtG_SLC18_like"/>
    <property type="match status" value="1"/>
</dbReference>
<dbReference type="PANTHER" id="PTHR23526:SF4">
    <property type="entry name" value="INTEGRAL MEMBRANE TRANSPORT PROTEIN"/>
    <property type="match status" value="1"/>
</dbReference>